<reference evidence="1" key="2">
    <citation type="submission" date="2025-09" db="UniProtKB">
        <authorList>
            <consortium name="EnsemblPlants"/>
        </authorList>
    </citation>
    <scope>IDENTIFICATION</scope>
</reference>
<accession>A0ACD5VTB5</accession>
<keyword evidence="2" id="KW-1185">Reference proteome</keyword>
<evidence type="ECO:0000313" key="1">
    <source>
        <dbReference type="EnsemblPlants" id="AVESA.00010b.r2.3CG0508820.1.CDS.1"/>
    </source>
</evidence>
<organism evidence="1 2">
    <name type="scientific">Avena sativa</name>
    <name type="common">Oat</name>
    <dbReference type="NCBI Taxonomy" id="4498"/>
    <lineage>
        <taxon>Eukaryota</taxon>
        <taxon>Viridiplantae</taxon>
        <taxon>Streptophyta</taxon>
        <taxon>Embryophyta</taxon>
        <taxon>Tracheophyta</taxon>
        <taxon>Spermatophyta</taxon>
        <taxon>Magnoliopsida</taxon>
        <taxon>Liliopsida</taxon>
        <taxon>Poales</taxon>
        <taxon>Poaceae</taxon>
        <taxon>BOP clade</taxon>
        <taxon>Pooideae</taxon>
        <taxon>Poodae</taxon>
        <taxon>Poeae</taxon>
        <taxon>Poeae Chloroplast Group 1 (Aveneae type)</taxon>
        <taxon>Aveninae</taxon>
        <taxon>Avena</taxon>
    </lineage>
</organism>
<evidence type="ECO:0000313" key="2">
    <source>
        <dbReference type="Proteomes" id="UP001732700"/>
    </source>
</evidence>
<name>A0ACD5VTB5_AVESA</name>
<dbReference type="EnsemblPlants" id="AVESA.00010b.r2.3CG0508820.1">
    <property type="protein sequence ID" value="AVESA.00010b.r2.3CG0508820.1.CDS.1"/>
    <property type="gene ID" value="AVESA.00010b.r2.3CG0508820"/>
</dbReference>
<proteinExistence type="predicted"/>
<sequence length="415" mass="46421">MAAAPAEVPTPLALANPDLPPAKRKKEDNSCLEISPVVVPATDTETVGWESLPADLVRRIADSFLPTNDVDCYMNMRAVCPTWRAATNNPWENASDVRFHPRRWIVLDEVFHSKDNDRWILLNTATGRFLHKKLALLGCSVVATTDGFLILADKSPPHAARVYNTLTGYTVPFAAPVPLEARVAYVASSDKPSLVLLGDSSRKLYEAVPESKDFDTHKRIPKGVYNFHRKAVVSGAYTQFNVPDLGRAIAPLLKDYHGDPARCFSIDLPRDGEDLRCFLVGLDGEVLAVMIAYRRPLFPLVFKMNTETEKLETVQNIGRFAIFIGHQRCLAIDADKLPGIEANCVYYTERLNLSAHICKYNCKDKNVERISEAAEFVKQHKKFVLLAHRPFTIIQLLCSYTINIPDSQLALQQMS</sequence>
<protein>
    <submittedName>
        <fullName evidence="1">Uncharacterized protein</fullName>
    </submittedName>
</protein>
<dbReference type="Proteomes" id="UP001732700">
    <property type="component" value="Chromosome 3C"/>
</dbReference>
<reference evidence="1" key="1">
    <citation type="submission" date="2021-05" db="EMBL/GenBank/DDBJ databases">
        <authorList>
            <person name="Scholz U."/>
            <person name="Mascher M."/>
            <person name="Fiebig A."/>
        </authorList>
    </citation>
    <scope>NUCLEOTIDE SEQUENCE [LARGE SCALE GENOMIC DNA]</scope>
</reference>